<feature type="compositionally biased region" description="Low complexity" evidence="1">
    <location>
        <begin position="294"/>
        <end position="317"/>
    </location>
</feature>
<dbReference type="Proteomes" id="UP000037035">
    <property type="component" value="Unassembled WGS sequence"/>
</dbReference>
<dbReference type="OrthoDB" id="2501708at2759"/>
<sequence length="530" mass="59298">MVSSMPSSKSSSSKYQGSDRSHPNSSKHPLRDKNSGHRHEHREEKQAGSRRDQELEAMRMTHHASEESGGLENWSGEELYRLDEGSQIWRTADGCVIYWEVHRLTYQQLSEAIWDWAEHGLQQTQKLYLANITRTPHGGHRPALLDFFCPHRNKLVHDHASFPSALPSICNVYCCNWMKLTSLDGQNFLFSFIEQIQRIYSDLYLVLRTWTELKDCLSQLKAKRARQSGSHRLQKIENRLTFHLMVALREYCGLPLDPKHPDKPSWPPPGGDNDGHAKKDLLVVAARLESDALLASSPPSAPTASTTAKSSDAASSLGDQKSNPPRRHLDENTRAICCHCHQILDYQQPQETLASTQIASSSSKQAASATGTRKEQITRGSGSSNRTHSRSRSKSRKAGRHTSRSRSRKELENKSEAKGFKGKESTEGRHLHDDDDSEDSSLISFDSAQFSNALGMVFHLRRFKLKCTGTTLKPLAYTKAPVDIKRSQGGSSPTPAWNGQAILPHPPKLSLGWAKQNLAVCQDWRSGQGA</sequence>
<protein>
    <submittedName>
        <fullName evidence="2">Uncharacterized protein</fullName>
    </submittedName>
</protein>
<proteinExistence type="predicted"/>
<feature type="compositionally biased region" description="Low complexity" evidence="1">
    <location>
        <begin position="1"/>
        <end position="16"/>
    </location>
</feature>
<organism evidence="2 3">
    <name type="scientific">Puccinia sorghi</name>
    <dbReference type="NCBI Taxonomy" id="27349"/>
    <lineage>
        <taxon>Eukaryota</taxon>
        <taxon>Fungi</taxon>
        <taxon>Dikarya</taxon>
        <taxon>Basidiomycota</taxon>
        <taxon>Pucciniomycotina</taxon>
        <taxon>Pucciniomycetes</taxon>
        <taxon>Pucciniales</taxon>
        <taxon>Pucciniaceae</taxon>
        <taxon>Puccinia</taxon>
    </lineage>
</organism>
<dbReference type="AlphaFoldDB" id="A0A0L6VBB8"/>
<feature type="region of interest" description="Disordered" evidence="1">
    <location>
        <begin position="1"/>
        <end position="71"/>
    </location>
</feature>
<keyword evidence="3" id="KW-1185">Reference proteome</keyword>
<gene>
    <name evidence="2" type="ORF">VP01_2016g3</name>
</gene>
<dbReference type="EMBL" id="LAVV01006856">
    <property type="protein sequence ID" value="KNZ58014.1"/>
    <property type="molecule type" value="Genomic_DNA"/>
</dbReference>
<dbReference type="VEuPathDB" id="FungiDB:VP01_2016g3"/>
<feature type="compositionally biased region" description="Basic and acidic residues" evidence="1">
    <location>
        <begin position="29"/>
        <end position="66"/>
    </location>
</feature>
<evidence type="ECO:0000313" key="2">
    <source>
        <dbReference type="EMBL" id="KNZ58014.1"/>
    </source>
</evidence>
<name>A0A0L6VBB8_9BASI</name>
<evidence type="ECO:0000256" key="1">
    <source>
        <dbReference type="SAM" id="MobiDB-lite"/>
    </source>
</evidence>
<feature type="compositionally biased region" description="Basic residues" evidence="1">
    <location>
        <begin position="387"/>
        <end position="407"/>
    </location>
</feature>
<evidence type="ECO:0000313" key="3">
    <source>
        <dbReference type="Proteomes" id="UP000037035"/>
    </source>
</evidence>
<feature type="region of interest" description="Disordered" evidence="1">
    <location>
        <begin position="355"/>
        <end position="440"/>
    </location>
</feature>
<comment type="caution">
    <text evidence="2">The sequence shown here is derived from an EMBL/GenBank/DDBJ whole genome shotgun (WGS) entry which is preliminary data.</text>
</comment>
<reference evidence="2 3" key="1">
    <citation type="submission" date="2015-08" db="EMBL/GenBank/DDBJ databases">
        <title>Next Generation Sequencing and Analysis of the Genome of Puccinia sorghi L Schw, the Causal Agent of Maize Common Rust.</title>
        <authorList>
            <person name="Rochi L."/>
            <person name="Burguener G."/>
            <person name="Darino M."/>
            <person name="Turjanski A."/>
            <person name="Kreff E."/>
            <person name="Dieguez M.J."/>
            <person name="Sacco F."/>
        </authorList>
    </citation>
    <scope>NUCLEOTIDE SEQUENCE [LARGE SCALE GENOMIC DNA]</scope>
    <source>
        <strain evidence="2 3">RO10H11247</strain>
    </source>
</reference>
<feature type="compositionally biased region" description="Basic and acidic residues" evidence="1">
    <location>
        <begin position="408"/>
        <end position="433"/>
    </location>
</feature>
<feature type="compositionally biased region" description="Low complexity" evidence="1">
    <location>
        <begin position="355"/>
        <end position="370"/>
    </location>
</feature>
<feature type="region of interest" description="Disordered" evidence="1">
    <location>
        <begin position="294"/>
        <end position="328"/>
    </location>
</feature>
<accession>A0A0L6VBB8</accession>